<feature type="transmembrane region" description="Helical" evidence="10">
    <location>
        <begin position="263"/>
        <end position="284"/>
    </location>
</feature>
<protein>
    <recommendedName>
        <fullName evidence="11">Major facilitator superfamily (MFS) profile domain-containing protein</fullName>
    </recommendedName>
</protein>
<dbReference type="PANTHER" id="PTHR48022:SF16">
    <property type="entry name" value="HIGH GLUCOSE SENSOR RGT2-RELATED"/>
    <property type="match status" value="1"/>
</dbReference>
<keyword evidence="7 10" id="KW-0472">Membrane</keyword>
<dbReference type="Gene3D" id="1.20.1250.20">
    <property type="entry name" value="MFS general substrate transporter like domains"/>
    <property type="match status" value="1"/>
</dbReference>
<evidence type="ECO:0000256" key="9">
    <source>
        <dbReference type="SAM" id="MobiDB-lite"/>
    </source>
</evidence>
<dbReference type="PROSITE" id="PS50850">
    <property type="entry name" value="MFS"/>
    <property type="match status" value="1"/>
</dbReference>
<dbReference type="InterPro" id="IPR005829">
    <property type="entry name" value="Sugar_transporter_CS"/>
</dbReference>
<dbReference type="PROSITE" id="PS00217">
    <property type="entry name" value="SUGAR_TRANSPORT_2"/>
    <property type="match status" value="1"/>
</dbReference>
<dbReference type="InterPro" id="IPR003663">
    <property type="entry name" value="Sugar/inositol_transpt"/>
</dbReference>
<keyword evidence="8" id="KW-0325">Glycoprotein</keyword>
<feature type="region of interest" description="Disordered" evidence="9">
    <location>
        <begin position="31"/>
        <end position="57"/>
    </location>
</feature>
<name>A0AA35JF34_SACUV</name>
<dbReference type="Pfam" id="PF00083">
    <property type="entry name" value="Sugar_tr"/>
    <property type="match status" value="1"/>
</dbReference>
<evidence type="ECO:0000256" key="5">
    <source>
        <dbReference type="ARBA" id="ARBA00022692"/>
    </source>
</evidence>
<evidence type="ECO:0000259" key="11">
    <source>
        <dbReference type="PROSITE" id="PS50850"/>
    </source>
</evidence>
<dbReference type="InterPro" id="IPR050360">
    <property type="entry name" value="MFS_Sugar_Transporters"/>
</dbReference>
<feature type="region of interest" description="Disordered" evidence="9">
    <location>
        <begin position="661"/>
        <end position="680"/>
    </location>
</feature>
<evidence type="ECO:0000256" key="8">
    <source>
        <dbReference type="ARBA" id="ARBA00023180"/>
    </source>
</evidence>
<dbReference type="GO" id="GO:0010255">
    <property type="term" value="P:glucose mediated signaling pathway"/>
    <property type="evidence" value="ECO:0007669"/>
    <property type="project" value="UniProtKB-ARBA"/>
</dbReference>
<feature type="transmembrane region" description="Helical" evidence="10">
    <location>
        <begin position="198"/>
        <end position="219"/>
    </location>
</feature>
<dbReference type="Proteomes" id="UP001162090">
    <property type="component" value="Chromosome 4"/>
</dbReference>
<evidence type="ECO:0000256" key="3">
    <source>
        <dbReference type="ARBA" id="ARBA00022448"/>
    </source>
</evidence>
<feature type="transmembrane region" description="Helical" evidence="10">
    <location>
        <begin position="391"/>
        <end position="412"/>
    </location>
</feature>
<dbReference type="CDD" id="cd17356">
    <property type="entry name" value="MFS_HXT"/>
    <property type="match status" value="1"/>
</dbReference>
<dbReference type="EMBL" id="OX365915">
    <property type="protein sequence ID" value="CAI4057795.1"/>
    <property type="molecule type" value="Genomic_DNA"/>
</dbReference>
<feature type="transmembrane region" description="Helical" evidence="10">
    <location>
        <begin position="419"/>
        <end position="438"/>
    </location>
</feature>
<dbReference type="InterPro" id="IPR020846">
    <property type="entry name" value="MFS_dom"/>
</dbReference>
<feature type="transmembrane region" description="Helical" evidence="10">
    <location>
        <begin position="521"/>
        <end position="541"/>
    </location>
</feature>
<feature type="region of interest" description="Disordered" evidence="9">
    <location>
        <begin position="827"/>
        <end position="890"/>
    </location>
</feature>
<feature type="transmembrane region" description="Helical" evidence="10">
    <location>
        <begin position="450"/>
        <end position="474"/>
    </location>
</feature>
<feature type="domain" description="Major facilitator superfamily (MFS) profile" evidence="11">
    <location>
        <begin position="100"/>
        <end position="545"/>
    </location>
</feature>
<sequence length="890" mass="97254">MDPNRNSSSETLRQEKQGFLDKALQRVKGIALRQNNSDKDSKTDDVPVSIQTPTDLQPQDFDRQSYVLSVLTDDISTIDNNSLLFSEPPQRQSMMMSIYVGVFVAVGGFLFGYDTGLINSITSMNYVKSHLAPNHDSFTAKQMSILVSFLSLGTFFGALTAPFISDTYGRKPTIIFSTIVIFSIGNSLQVGAGGLTLLIVGRVISGIGIGAISAVVPLYQAEATHKSLRGAIISTYQWAITWGLLVSSAVSQGTHSRNDASSYRIPIGLQYVWSSILAVGMFFLPESPRYYVLKDKLDEAAKSLSFLRGVPVHDSGLLEELVEIKATYDYEASFGTSNFVDCFISSKSRPKQTLRMFTGIALQAFQQFSGINFIFYYGVNFFNKTGVSKSYLVSFITYAVNVIFNVPGLFFVEFFGRRKVLVFGGIIMTIANFIVAIVGCSLKTVAAAKVMIAFICLFIASFSATWGGVVWVISAELYPLGVRSKCTAICAAANWLVNFICALITPYIVDTGSHTSSLGAKIFFIWGSLNALGVIVVYLTVYETKGLTLEEIDELYCKSSSGVVSPKFNKDIRERALKFQYDPLQRLENGKNSLIAKQNSLDDLTPRNDFRDTTAGEVEHSLNHQQTQPIFETVGLPKTTEIPLVLNKDIDVTTPVNRPLESISVPQTDGPDEIPTNYVDLGNGLGLNTYNRGPPSLSSDSSEDYAEDEIGRPSFQGDQGNGNTTNDINDYMARLIHSDSTASNTTDKLSGNQSTIRNHTASSRSDSTDEETDSMDLGNGLALNAYNRGPPSILMNSSDDEDEPSDNMNAGHDLSAMQERMAQFAQSYTNKRSGPVPQTPSFVLHSSFPVPTSGDISHEDSKPSDADYEILPSNKGGISKHFVKGDSDSE</sequence>
<dbReference type="SUPFAM" id="SSF103473">
    <property type="entry name" value="MFS general substrate transporter"/>
    <property type="match status" value="1"/>
</dbReference>
<evidence type="ECO:0000313" key="12">
    <source>
        <dbReference type="EMBL" id="CAI4057795.1"/>
    </source>
</evidence>
<feature type="region of interest" description="Disordered" evidence="9">
    <location>
        <begin position="685"/>
        <end position="808"/>
    </location>
</feature>
<dbReference type="NCBIfam" id="TIGR00879">
    <property type="entry name" value="SP"/>
    <property type="match status" value="1"/>
</dbReference>
<dbReference type="PANTHER" id="PTHR48022">
    <property type="entry name" value="PLASTIDIC GLUCOSE TRANSPORTER 4"/>
    <property type="match status" value="1"/>
</dbReference>
<feature type="compositionally biased region" description="Basic and acidic residues" evidence="9">
    <location>
        <begin position="36"/>
        <end position="45"/>
    </location>
</feature>
<evidence type="ECO:0000256" key="6">
    <source>
        <dbReference type="ARBA" id="ARBA00022989"/>
    </source>
</evidence>
<reference evidence="12" key="1">
    <citation type="submission" date="2022-10" db="EMBL/GenBank/DDBJ databases">
        <authorList>
            <person name="Byrne P K."/>
        </authorList>
    </citation>
    <scope>NUCLEOTIDE SEQUENCE</scope>
    <source>
        <strain evidence="12">CBS7001</strain>
    </source>
</reference>
<evidence type="ECO:0000313" key="13">
    <source>
        <dbReference type="Proteomes" id="UP001162090"/>
    </source>
</evidence>
<keyword evidence="6 10" id="KW-1133">Transmembrane helix</keyword>
<dbReference type="AlphaFoldDB" id="A0AA35JF34"/>
<evidence type="ECO:0000256" key="4">
    <source>
        <dbReference type="ARBA" id="ARBA00022597"/>
    </source>
</evidence>
<dbReference type="InterPro" id="IPR036259">
    <property type="entry name" value="MFS_trans_sf"/>
</dbReference>
<keyword evidence="3" id="KW-0813">Transport</keyword>
<dbReference type="GO" id="GO:0005536">
    <property type="term" value="F:D-glucose binding"/>
    <property type="evidence" value="ECO:0007669"/>
    <property type="project" value="UniProtKB-ARBA"/>
</dbReference>
<dbReference type="InterPro" id="IPR005828">
    <property type="entry name" value="MFS_sugar_transport-like"/>
</dbReference>
<dbReference type="GO" id="GO:0005886">
    <property type="term" value="C:plasma membrane"/>
    <property type="evidence" value="ECO:0007669"/>
    <property type="project" value="UniProtKB-SubCell"/>
</dbReference>
<organism evidence="12 13">
    <name type="scientific">Saccharomyces uvarum</name>
    <name type="common">Yeast</name>
    <name type="synonym">Saccharomyces bayanus var. uvarum</name>
    <dbReference type="NCBI Taxonomy" id="230603"/>
    <lineage>
        <taxon>Eukaryota</taxon>
        <taxon>Fungi</taxon>
        <taxon>Dikarya</taxon>
        <taxon>Ascomycota</taxon>
        <taxon>Saccharomycotina</taxon>
        <taxon>Saccharomycetes</taxon>
        <taxon>Saccharomycetales</taxon>
        <taxon>Saccharomycetaceae</taxon>
        <taxon>Saccharomyces</taxon>
    </lineage>
</organism>
<feature type="compositionally biased region" description="Polar residues" evidence="9">
    <location>
        <begin position="738"/>
        <end position="761"/>
    </location>
</feature>
<feature type="compositionally biased region" description="Polar residues" evidence="9">
    <location>
        <begin position="716"/>
        <end position="728"/>
    </location>
</feature>
<evidence type="ECO:0000256" key="7">
    <source>
        <dbReference type="ARBA" id="ARBA00023136"/>
    </source>
</evidence>
<proteinExistence type="inferred from homology"/>
<keyword evidence="5 10" id="KW-0812">Transmembrane</keyword>
<gene>
    <name evidence="12" type="primary">SUVC04G0470</name>
    <name evidence="12" type="ORF">SUVC_04G0470</name>
</gene>
<keyword evidence="4" id="KW-0762">Sugar transport</keyword>
<evidence type="ECO:0000256" key="1">
    <source>
        <dbReference type="ARBA" id="ARBA00004651"/>
    </source>
</evidence>
<comment type="subcellular location">
    <subcellularLocation>
        <location evidence="1">Cell membrane</location>
        <topology evidence="1">Multi-pass membrane protein</topology>
    </subcellularLocation>
</comment>
<feature type="transmembrane region" description="Helical" evidence="10">
    <location>
        <begin position="486"/>
        <end position="509"/>
    </location>
</feature>
<feature type="transmembrane region" description="Helical" evidence="10">
    <location>
        <begin position="98"/>
        <end position="122"/>
    </location>
</feature>
<feature type="transmembrane region" description="Helical" evidence="10">
    <location>
        <begin position="142"/>
        <end position="161"/>
    </location>
</feature>
<dbReference type="FunFam" id="1.20.1250.20:FF:000115">
    <property type="entry name" value="High-affinity glucose transporter"/>
    <property type="match status" value="1"/>
</dbReference>
<accession>A0AA35JF34</accession>
<feature type="transmembrane region" description="Helical" evidence="10">
    <location>
        <begin position="173"/>
        <end position="192"/>
    </location>
</feature>
<dbReference type="PRINTS" id="PR00171">
    <property type="entry name" value="SUGRTRNSPORT"/>
</dbReference>
<feature type="transmembrane region" description="Helical" evidence="10">
    <location>
        <begin position="356"/>
        <end position="379"/>
    </location>
</feature>
<comment type="similarity">
    <text evidence="2">Belongs to the major facilitator superfamily. Sugar transporter (TC 2.A.1.1) family.</text>
</comment>
<evidence type="ECO:0000256" key="2">
    <source>
        <dbReference type="ARBA" id="ARBA00010992"/>
    </source>
</evidence>
<feature type="transmembrane region" description="Helical" evidence="10">
    <location>
        <begin position="231"/>
        <end position="251"/>
    </location>
</feature>
<feature type="compositionally biased region" description="Basic and acidic residues" evidence="9">
    <location>
        <begin position="856"/>
        <end position="865"/>
    </location>
</feature>
<dbReference type="PROSITE" id="PS00216">
    <property type="entry name" value="SUGAR_TRANSPORT_1"/>
    <property type="match status" value="1"/>
</dbReference>
<dbReference type="GO" id="GO:0005351">
    <property type="term" value="F:carbohydrate:proton symporter activity"/>
    <property type="evidence" value="ECO:0007669"/>
    <property type="project" value="TreeGrafter"/>
</dbReference>
<evidence type="ECO:0000256" key="10">
    <source>
        <dbReference type="SAM" id="Phobius"/>
    </source>
</evidence>